<evidence type="ECO:0000313" key="2">
    <source>
        <dbReference type="EMBL" id="CAI3934215.1"/>
    </source>
</evidence>
<feature type="chain" id="PRO_5047316270" evidence="1">
    <location>
        <begin position="19"/>
        <end position="69"/>
    </location>
</feature>
<name>A0ABM9HLW6_9PROT</name>
<dbReference type="EMBL" id="CAMXCH010000001">
    <property type="protein sequence ID" value="CAI3934215.1"/>
    <property type="molecule type" value="Genomic_DNA"/>
</dbReference>
<reference evidence="2" key="1">
    <citation type="submission" date="2022-10" db="EMBL/GenBank/DDBJ databases">
        <authorList>
            <person name="Botero Cardona J."/>
        </authorList>
    </citation>
    <scope>NUCLEOTIDE SEQUENCE</scope>
    <source>
        <strain evidence="2">R-83534</strain>
    </source>
</reference>
<sequence>MCIQLFLAGLIYSFLGYAQVSPNEIIQGPFKTNLYSEGKIYFEKENDATPDDSCQTVAFMLEYKKDNKL</sequence>
<gene>
    <name evidence="2" type="ORF">R83534S58_LOCUS726</name>
</gene>
<proteinExistence type="predicted"/>
<dbReference type="Proteomes" id="UP001154272">
    <property type="component" value="Unassembled WGS sequence"/>
</dbReference>
<organism evidence="2 3">
    <name type="scientific">Commensalibacter papalotli</name>
    <name type="common">ex Botero et al. 2024</name>
    <dbReference type="NCBI Taxonomy" id="2972766"/>
    <lineage>
        <taxon>Bacteria</taxon>
        <taxon>Pseudomonadati</taxon>
        <taxon>Pseudomonadota</taxon>
        <taxon>Alphaproteobacteria</taxon>
        <taxon>Acetobacterales</taxon>
        <taxon>Acetobacteraceae</taxon>
    </lineage>
</organism>
<protein>
    <submittedName>
        <fullName evidence="2">Uncharacterized protein</fullName>
    </submittedName>
</protein>
<evidence type="ECO:0000313" key="3">
    <source>
        <dbReference type="Proteomes" id="UP001154272"/>
    </source>
</evidence>
<keyword evidence="3" id="KW-1185">Reference proteome</keyword>
<comment type="caution">
    <text evidence="2">The sequence shown here is derived from an EMBL/GenBank/DDBJ whole genome shotgun (WGS) entry which is preliminary data.</text>
</comment>
<evidence type="ECO:0000256" key="1">
    <source>
        <dbReference type="SAM" id="SignalP"/>
    </source>
</evidence>
<keyword evidence="1" id="KW-0732">Signal</keyword>
<feature type="signal peptide" evidence="1">
    <location>
        <begin position="1"/>
        <end position="18"/>
    </location>
</feature>
<accession>A0ABM9HLW6</accession>
<dbReference type="RefSeq" id="WP_034338350.1">
    <property type="nucleotide sequence ID" value="NZ_CAMXCH010000001.1"/>
</dbReference>